<protein>
    <submittedName>
        <fullName evidence="7">Leptin receptor gene-related</fullName>
    </submittedName>
</protein>
<dbReference type="Proteomes" id="UP001431209">
    <property type="component" value="Unassembled WGS sequence"/>
</dbReference>
<dbReference type="Pfam" id="PF04133">
    <property type="entry name" value="Vps55"/>
    <property type="match status" value="1"/>
</dbReference>
<keyword evidence="4 6" id="KW-1133">Transmembrane helix</keyword>
<evidence type="ECO:0000256" key="5">
    <source>
        <dbReference type="ARBA" id="ARBA00023136"/>
    </source>
</evidence>
<comment type="caution">
    <text evidence="7">The sequence shown here is derived from an EMBL/GenBank/DDBJ whole genome shotgun (WGS) entry which is preliminary data.</text>
</comment>
<organism evidence="7 8">
    <name type="scientific">Acrasis kona</name>
    <dbReference type="NCBI Taxonomy" id="1008807"/>
    <lineage>
        <taxon>Eukaryota</taxon>
        <taxon>Discoba</taxon>
        <taxon>Heterolobosea</taxon>
        <taxon>Tetramitia</taxon>
        <taxon>Eutetramitia</taxon>
        <taxon>Acrasidae</taxon>
        <taxon>Acrasis</taxon>
    </lineage>
</organism>
<dbReference type="InterPro" id="IPR007262">
    <property type="entry name" value="Vps55/LEPROT"/>
</dbReference>
<dbReference type="GO" id="GO:0016020">
    <property type="term" value="C:membrane"/>
    <property type="evidence" value="ECO:0007669"/>
    <property type="project" value="UniProtKB-SubCell"/>
</dbReference>
<evidence type="ECO:0000256" key="6">
    <source>
        <dbReference type="SAM" id="Phobius"/>
    </source>
</evidence>
<dbReference type="GO" id="GO:0005768">
    <property type="term" value="C:endosome"/>
    <property type="evidence" value="ECO:0007669"/>
    <property type="project" value="TreeGrafter"/>
</dbReference>
<evidence type="ECO:0000256" key="3">
    <source>
        <dbReference type="ARBA" id="ARBA00022692"/>
    </source>
</evidence>
<keyword evidence="3 6" id="KW-0812">Transmembrane</keyword>
<comment type="similarity">
    <text evidence="2">Belongs to the OB-RGRP/VPS55 family.</text>
</comment>
<feature type="transmembrane region" description="Helical" evidence="6">
    <location>
        <begin position="125"/>
        <end position="142"/>
    </location>
</feature>
<comment type="subcellular location">
    <subcellularLocation>
        <location evidence="1">Membrane</location>
        <topology evidence="1">Multi-pass membrane protein</topology>
    </subcellularLocation>
</comment>
<dbReference type="PANTHER" id="PTHR12050">
    <property type="entry name" value="LEPTIN RECEPTOR-RELATED"/>
    <property type="match status" value="1"/>
</dbReference>
<dbReference type="AlphaFoldDB" id="A0AAW2ZRK0"/>
<feature type="transmembrane region" description="Helical" evidence="6">
    <location>
        <begin position="91"/>
        <end position="113"/>
    </location>
</feature>
<evidence type="ECO:0000256" key="4">
    <source>
        <dbReference type="ARBA" id="ARBA00022989"/>
    </source>
</evidence>
<keyword evidence="7" id="KW-0675">Receptor</keyword>
<proteinExistence type="inferred from homology"/>
<accession>A0AAW2ZRK0</accession>
<evidence type="ECO:0000313" key="7">
    <source>
        <dbReference type="EMBL" id="KAL0491791.1"/>
    </source>
</evidence>
<feature type="transmembrane region" description="Helical" evidence="6">
    <location>
        <begin position="52"/>
        <end position="70"/>
    </location>
</feature>
<keyword evidence="5 6" id="KW-0472">Membrane</keyword>
<dbReference type="GO" id="GO:0032511">
    <property type="term" value="P:late endosome to vacuole transport via multivesicular body sorting pathway"/>
    <property type="evidence" value="ECO:0007669"/>
    <property type="project" value="TreeGrafter"/>
</dbReference>
<keyword evidence="8" id="KW-1185">Reference proteome</keyword>
<evidence type="ECO:0000256" key="1">
    <source>
        <dbReference type="ARBA" id="ARBA00004141"/>
    </source>
</evidence>
<dbReference type="PANTHER" id="PTHR12050:SF0">
    <property type="entry name" value="RH04491P"/>
    <property type="match status" value="1"/>
</dbReference>
<sequence>MIDLNCNITIEHSLSQMELKQILLLVFILAFGMAIGLTLAIVGCAIYPNGWWAMFTIICYFFAPVPEVFGRLASQASDKEHPDDVTGWEHLGGFLSSFIATMGIGILFILGHVKAITWETFGYEVSGGITILFTLLCVLGAARHFSKV</sequence>
<gene>
    <name evidence="7" type="ORF">AKO1_010217</name>
</gene>
<name>A0AAW2ZRK0_9EUKA</name>
<dbReference type="EMBL" id="JAOPGA020001865">
    <property type="protein sequence ID" value="KAL0491791.1"/>
    <property type="molecule type" value="Genomic_DNA"/>
</dbReference>
<feature type="transmembrane region" description="Helical" evidence="6">
    <location>
        <begin position="22"/>
        <end position="46"/>
    </location>
</feature>
<reference evidence="7 8" key="1">
    <citation type="submission" date="2024-03" db="EMBL/GenBank/DDBJ databases">
        <title>The Acrasis kona genome and developmental transcriptomes reveal deep origins of eukaryotic multicellular pathways.</title>
        <authorList>
            <person name="Sheikh S."/>
            <person name="Fu C.-J."/>
            <person name="Brown M.W."/>
            <person name="Baldauf S.L."/>
        </authorList>
    </citation>
    <scope>NUCLEOTIDE SEQUENCE [LARGE SCALE GENOMIC DNA]</scope>
    <source>
        <strain evidence="7 8">ATCC MYA-3509</strain>
    </source>
</reference>
<evidence type="ECO:0000313" key="8">
    <source>
        <dbReference type="Proteomes" id="UP001431209"/>
    </source>
</evidence>
<evidence type="ECO:0000256" key="2">
    <source>
        <dbReference type="ARBA" id="ARBA00005645"/>
    </source>
</evidence>